<sequence length="35" mass="4329">MGYIFFDQYVMIRKHNFVCIFLEMRHTVSFPTIED</sequence>
<organism evidence="1">
    <name type="scientific">Rhizophora mucronata</name>
    <name type="common">Asiatic mangrove</name>
    <dbReference type="NCBI Taxonomy" id="61149"/>
    <lineage>
        <taxon>Eukaryota</taxon>
        <taxon>Viridiplantae</taxon>
        <taxon>Streptophyta</taxon>
        <taxon>Embryophyta</taxon>
        <taxon>Tracheophyta</taxon>
        <taxon>Spermatophyta</taxon>
        <taxon>Magnoliopsida</taxon>
        <taxon>eudicotyledons</taxon>
        <taxon>Gunneridae</taxon>
        <taxon>Pentapetalae</taxon>
        <taxon>rosids</taxon>
        <taxon>fabids</taxon>
        <taxon>Malpighiales</taxon>
        <taxon>Rhizophoraceae</taxon>
        <taxon>Rhizophora</taxon>
    </lineage>
</organism>
<proteinExistence type="predicted"/>
<name>A0A2P2M6K3_RHIMU</name>
<reference evidence="1" key="1">
    <citation type="submission" date="2018-02" db="EMBL/GenBank/DDBJ databases">
        <title>Rhizophora mucronata_Transcriptome.</title>
        <authorList>
            <person name="Meera S.P."/>
            <person name="Sreeshan A."/>
            <person name="Augustine A."/>
        </authorList>
    </citation>
    <scope>NUCLEOTIDE SEQUENCE</scope>
    <source>
        <tissue evidence="1">Leaf</tissue>
    </source>
</reference>
<accession>A0A2P2M6K3</accession>
<evidence type="ECO:0000313" key="1">
    <source>
        <dbReference type="EMBL" id="MBX25859.1"/>
    </source>
</evidence>
<protein>
    <submittedName>
        <fullName evidence="1">Uncharacterized protein MANES_02G078600</fullName>
    </submittedName>
</protein>
<dbReference type="EMBL" id="GGEC01045375">
    <property type="protein sequence ID" value="MBX25859.1"/>
    <property type="molecule type" value="Transcribed_RNA"/>
</dbReference>
<dbReference type="AlphaFoldDB" id="A0A2P2M6K3"/>